<dbReference type="STRING" id="578455.G2QUA2"/>
<reference evidence="2 3" key="1">
    <citation type="journal article" date="2011" name="Nat. Biotechnol.">
        <title>Comparative genomic analysis of the thermophilic biomass-degrading fungi Myceliophthora thermophila and Thielavia terrestris.</title>
        <authorList>
            <person name="Berka R.M."/>
            <person name="Grigoriev I.V."/>
            <person name="Otillar R."/>
            <person name="Salamov A."/>
            <person name="Grimwood J."/>
            <person name="Reid I."/>
            <person name="Ishmael N."/>
            <person name="John T."/>
            <person name="Darmond C."/>
            <person name="Moisan M.-C."/>
            <person name="Henrissat B."/>
            <person name="Coutinho P.M."/>
            <person name="Lombard V."/>
            <person name="Natvig D.O."/>
            <person name="Lindquist E."/>
            <person name="Schmutz J."/>
            <person name="Lucas S."/>
            <person name="Harris P."/>
            <person name="Powlowski J."/>
            <person name="Bellemare A."/>
            <person name="Taylor D."/>
            <person name="Butler G."/>
            <person name="de Vries R.P."/>
            <person name="Allijn I.E."/>
            <person name="van den Brink J."/>
            <person name="Ushinsky S."/>
            <person name="Storms R."/>
            <person name="Powell A.J."/>
            <person name="Paulsen I.T."/>
            <person name="Elbourne L.D.H."/>
            <person name="Baker S.E."/>
            <person name="Magnuson J."/>
            <person name="LaBoissiere S."/>
            <person name="Clutterbuck A.J."/>
            <person name="Martinez D."/>
            <person name="Wogulis M."/>
            <person name="de Leon A.L."/>
            <person name="Rey M.W."/>
            <person name="Tsang A."/>
        </authorList>
    </citation>
    <scope>NUCLEOTIDE SEQUENCE [LARGE SCALE GENOMIC DNA]</scope>
    <source>
        <strain evidence="3">ATCC 38088 / NRRL 8126</strain>
    </source>
</reference>
<feature type="compositionally biased region" description="Low complexity" evidence="1">
    <location>
        <begin position="348"/>
        <end position="365"/>
    </location>
</feature>
<feature type="region of interest" description="Disordered" evidence="1">
    <location>
        <begin position="276"/>
        <end position="387"/>
    </location>
</feature>
<name>G2QUA2_THETT</name>
<dbReference type="eggNOG" id="ENOG502R2IV">
    <property type="taxonomic scope" value="Eukaryota"/>
</dbReference>
<feature type="compositionally biased region" description="Acidic residues" evidence="1">
    <location>
        <begin position="116"/>
        <end position="136"/>
    </location>
</feature>
<feature type="compositionally biased region" description="Low complexity" evidence="1">
    <location>
        <begin position="406"/>
        <end position="427"/>
    </location>
</feature>
<feature type="compositionally biased region" description="Polar residues" evidence="1">
    <location>
        <begin position="325"/>
        <end position="340"/>
    </location>
</feature>
<feature type="compositionally biased region" description="Polar residues" evidence="1">
    <location>
        <begin position="56"/>
        <end position="66"/>
    </location>
</feature>
<feature type="compositionally biased region" description="Low complexity" evidence="1">
    <location>
        <begin position="176"/>
        <end position="193"/>
    </location>
</feature>
<protein>
    <submittedName>
        <fullName evidence="2">Uncharacterized protein</fullName>
    </submittedName>
</protein>
<feature type="compositionally biased region" description="Polar residues" evidence="1">
    <location>
        <begin position="215"/>
        <end position="236"/>
    </location>
</feature>
<dbReference type="HOGENOM" id="CLU_054998_0_0_1"/>
<dbReference type="KEGG" id="ttt:THITE_2107579"/>
<feature type="region of interest" description="Disordered" evidence="1">
    <location>
        <begin position="164"/>
        <end position="238"/>
    </location>
</feature>
<organism evidence="2 3">
    <name type="scientific">Thermothielavioides terrestris (strain ATCC 38088 / NRRL 8126)</name>
    <name type="common">Thielavia terrestris</name>
    <dbReference type="NCBI Taxonomy" id="578455"/>
    <lineage>
        <taxon>Eukaryota</taxon>
        <taxon>Fungi</taxon>
        <taxon>Dikarya</taxon>
        <taxon>Ascomycota</taxon>
        <taxon>Pezizomycotina</taxon>
        <taxon>Sordariomycetes</taxon>
        <taxon>Sordariomycetidae</taxon>
        <taxon>Sordariales</taxon>
        <taxon>Chaetomiaceae</taxon>
        <taxon>Thermothielavioides</taxon>
        <taxon>Thermothielavioides terrestris</taxon>
    </lineage>
</organism>
<dbReference type="RefSeq" id="XP_003649190.1">
    <property type="nucleotide sequence ID" value="XM_003649142.1"/>
</dbReference>
<sequence>MSPIDQPLPAGAAGHPIDTTTNTRALDDDQADFSLASEPVAFDEPIFDKFYEMDSQETLTPSPNRVHSNDAIPELPPKSALRSSRMLDGLGLKLGASIKAAELGQATTPHDVYLSSEEDASSEADDFSDYDYDSSVEDPTSPTSRSSHEDTARVVSVVFSGKPSLVNLPTARKRPTSSSSLGTSRTRSSTESSAKPPTAQTVGTPSKDRPATPASIASSQHSQPQPSKDASPNSRRSVFFAEMLKKKKPPFLSIDPYANGSTYALDIPKALDSLEGENLSAKPPRTPTALLKGVTRSLSLVRKRSRPNLSSSAQPAVPRLDTALAASSNRASVQTPATTTQVSDHHQQQQQQQRRQQQQHEQQQSQEEDGQPQQAWHDPDVPPATPITYNDILKAAKRNTTMSNGAASLPSDVVVPPSPGPATATATATGKRGILSGLAARRRSIKLTGKV</sequence>
<evidence type="ECO:0000313" key="2">
    <source>
        <dbReference type="EMBL" id="AEO62854.1"/>
    </source>
</evidence>
<dbReference type="OrthoDB" id="4838114at2759"/>
<feature type="region of interest" description="Disordered" evidence="1">
    <location>
        <begin position="54"/>
        <end position="80"/>
    </location>
</feature>
<dbReference type="Proteomes" id="UP000008181">
    <property type="component" value="Chromosome 1"/>
</dbReference>
<dbReference type="EMBL" id="CP003009">
    <property type="protein sequence ID" value="AEO62854.1"/>
    <property type="molecule type" value="Genomic_DNA"/>
</dbReference>
<dbReference type="AlphaFoldDB" id="G2QUA2"/>
<proteinExistence type="predicted"/>
<feature type="region of interest" description="Disordered" evidence="1">
    <location>
        <begin position="1"/>
        <end position="23"/>
    </location>
</feature>
<accession>G2QUA2</accession>
<feature type="region of interest" description="Disordered" evidence="1">
    <location>
        <begin position="403"/>
        <end position="427"/>
    </location>
</feature>
<dbReference type="GeneID" id="11523787"/>
<keyword evidence="3" id="KW-1185">Reference proteome</keyword>
<gene>
    <name evidence="2" type="ORF">THITE_2107579</name>
</gene>
<evidence type="ECO:0000313" key="3">
    <source>
        <dbReference type="Proteomes" id="UP000008181"/>
    </source>
</evidence>
<evidence type="ECO:0000256" key="1">
    <source>
        <dbReference type="SAM" id="MobiDB-lite"/>
    </source>
</evidence>
<feature type="region of interest" description="Disordered" evidence="1">
    <location>
        <begin position="102"/>
        <end position="152"/>
    </location>
</feature>